<sequence length="275" mass="31872">MAASSSTFPLFSSLPPELRNRIWQDALPDKDGPALYPYKRGCWSPRHLLESDEGYDPNDKDNVDLEFRHDLLDYVQVKVPLVFVSREARGIALAWVREQGIEMRFREEAQCHIFARPFDPVRDALYIAPDKLNDFCLELYDRMSEPDISELIVSIGPDLTRFAMPEALLWSERNMMPQIFEFFSRLAKLFIIVDAQPDFEDNDIKVQRRWELESTQGRAFVWNHENGGFDLGDGEDINDEVLYKKIEEASKGLGEILVGNLTRTFEIRPVVAVRR</sequence>
<reference evidence="2 3" key="1">
    <citation type="journal article" date="2015" name="BMC Genomics">
        <title>The genome of the truffle-parasite Tolypocladium ophioglossoides and the evolution of antifungal peptaibiotics.</title>
        <authorList>
            <person name="Quandt C.A."/>
            <person name="Bushley K.E."/>
            <person name="Spatafora J.W."/>
        </authorList>
    </citation>
    <scope>NUCLEOTIDE SEQUENCE [LARGE SCALE GENOMIC DNA]</scope>
    <source>
        <strain evidence="2 3">CBS 100239</strain>
    </source>
</reference>
<dbReference type="Pfam" id="PF20150">
    <property type="entry name" value="2EXR"/>
    <property type="match status" value="1"/>
</dbReference>
<dbReference type="AlphaFoldDB" id="A0A0L0N4R7"/>
<dbReference type="OrthoDB" id="3546385at2759"/>
<dbReference type="InterPro" id="IPR045518">
    <property type="entry name" value="2EXR"/>
</dbReference>
<name>A0A0L0N4R7_TOLOC</name>
<organism evidence="2 3">
    <name type="scientific">Tolypocladium ophioglossoides (strain CBS 100239)</name>
    <name type="common">Snaketongue truffleclub</name>
    <name type="synonym">Elaphocordyceps ophioglossoides</name>
    <dbReference type="NCBI Taxonomy" id="1163406"/>
    <lineage>
        <taxon>Eukaryota</taxon>
        <taxon>Fungi</taxon>
        <taxon>Dikarya</taxon>
        <taxon>Ascomycota</taxon>
        <taxon>Pezizomycotina</taxon>
        <taxon>Sordariomycetes</taxon>
        <taxon>Hypocreomycetidae</taxon>
        <taxon>Hypocreales</taxon>
        <taxon>Ophiocordycipitaceae</taxon>
        <taxon>Tolypocladium</taxon>
    </lineage>
</organism>
<evidence type="ECO:0000313" key="3">
    <source>
        <dbReference type="Proteomes" id="UP000036947"/>
    </source>
</evidence>
<feature type="domain" description="2EXR" evidence="1">
    <location>
        <begin position="8"/>
        <end position="124"/>
    </location>
</feature>
<protein>
    <recommendedName>
        <fullName evidence="1">2EXR domain-containing protein</fullName>
    </recommendedName>
</protein>
<dbReference type="Proteomes" id="UP000036947">
    <property type="component" value="Unassembled WGS sequence"/>
</dbReference>
<evidence type="ECO:0000313" key="2">
    <source>
        <dbReference type="EMBL" id="KND89057.1"/>
    </source>
</evidence>
<keyword evidence="3" id="KW-1185">Reference proteome</keyword>
<dbReference type="EMBL" id="LFRF01000021">
    <property type="protein sequence ID" value="KND89057.1"/>
    <property type="molecule type" value="Genomic_DNA"/>
</dbReference>
<gene>
    <name evidence="2" type="ORF">TOPH_06261</name>
</gene>
<evidence type="ECO:0000259" key="1">
    <source>
        <dbReference type="Pfam" id="PF20150"/>
    </source>
</evidence>
<proteinExistence type="predicted"/>
<accession>A0A0L0N4R7</accession>
<comment type="caution">
    <text evidence="2">The sequence shown here is derived from an EMBL/GenBank/DDBJ whole genome shotgun (WGS) entry which is preliminary data.</text>
</comment>